<comment type="subcellular location">
    <subcellularLocation>
        <location evidence="1">Nucleus</location>
    </subcellularLocation>
</comment>
<dbReference type="GO" id="GO:0000390">
    <property type="term" value="P:spliceosomal complex disassembly"/>
    <property type="evidence" value="ECO:0007669"/>
    <property type="project" value="InterPro"/>
</dbReference>
<feature type="coiled-coil region" evidence="3">
    <location>
        <begin position="296"/>
        <end position="323"/>
    </location>
</feature>
<dbReference type="OrthoDB" id="429427at2759"/>
<dbReference type="Proteomes" id="UP000789706">
    <property type="component" value="Unassembled WGS sequence"/>
</dbReference>
<dbReference type="InterPro" id="IPR012890">
    <property type="entry name" value="GCFC2-like"/>
</dbReference>
<dbReference type="PANTHER" id="PTHR12214:SF0">
    <property type="entry name" value="LD29489P"/>
    <property type="match status" value="1"/>
</dbReference>
<dbReference type="Pfam" id="PF15458">
    <property type="entry name" value="NTR2"/>
    <property type="match status" value="1"/>
</dbReference>
<sequence length="610" mass="71906">MLKKKFKNIRTKIYSLEEDVDDFGIQNLNEESDTFKVIRSSASRKFLQTKSKKLVIDQLDQSSESSEISGIPDENTIKAAKRRREELRQRQSYPDYIPLEDYEDVEDVMEKQLESRLVREDEEDAEDELGPYAEEKLPLGKKAEKEHKRLRKVGIEESIMDVDFEDEDDEFIQWEMDAIKKGGGIFSNKPSKPPIKRPIGPNLTQKDIETNQTSSEKLEIDLQVTKNRYTYFQELRLFIENLVGFLDDKVVTIEITELEKLENDFQKLLTDRSEFIMKKILKEDSDDLKSFCNVYQDKTSNNMNNVNDNIQEEKDEVDEFDKISYHRTRLFDDVVDEFKSLDSVKSIFDIWKRDFNEDYTKAYGDLSLPSVFEFYVRHEILLWESFEGHTNFEEIKWFQVLCDSGETTDNIILKKVIDKVVLPRTKYLIMVLDPYSNNKIKSTIEFFDSITKFVDKESQNFKDFSSAITSRLQNVVSSIEVPEDEALILSLTHTSPQREITEVEIERSRDRYFWRKYELLQNLILWRNYLSDDFLQPLVTEHLIYRCLLRVLDLSPPSPHKFEQMLRIIPSEWLSASILERMARGAAGVEYDFIGVKGYPGKNKMRYFVN</sequence>
<keyword evidence="6" id="KW-1185">Reference proteome</keyword>
<dbReference type="GO" id="GO:0003677">
    <property type="term" value="F:DNA binding"/>
    <property type="evidence" value="ECO:0007669"/>
    <property type="project" value="InterPro"/>
</dbReference>
<evidence type="ECO:0000256" key="4">
    <source>
        <dbReference type="SAM" id="MobiDB-lite"/>
    </source>
</evidence>
<comment type="caution">
    <text evidence="5">The sequence shown here is derived from an EMBL/GenBank/DDBJ whole genome shotgun (WGS) entry which is preliminary data.</text>
</comment>
<accession>A0A9N8Z9N6</accession>
<evidence type="ECO:0000313" key="5">
    <source>
        <dbReference type="EMBL" id="CAG8483442.1"/>
    </source>
</evidence>
<gene>
    <name evidence="5" type="ORF">DEBURN_LOCUS3788</name>
</gene>
<evidence type="ECO:0000313" key="6">
    <source>
        <dbReference type="Proteomes" id="UP000789706"/>
    </source>
</evidence>
<reference evidence="5" key="1">
    <citation type="submission" date="2021-06" db="EMBL/GenBank/DDBJ databases">
        <authorList>
            <person name="Kallberg Y."/>
            <person name="Tangrot J."/>
            <person name="Rosling A."/>
        </authorList>
    </citation>
    <scope>NUCLEOTIDE SEQUENCE</scope>
    <source>
        <strain evidence="5">AZ414A</strain>
    </source>
</reference>
<evidence type="ECO:0000256" key="1">
    <source>
        <dbReference type="ARBA" id="ARBA00004123"/>
    </source>
</evidence>
<organism evidence="5 6">
    <name type="scientific">Diversispora eburnea</name>
    <dbReference type="NCBI Taxonomy" id="1213867"/>
    <lineage>
        <taxon>Eukaryota</taxon>
        <taxon>Fungi</taxon>
        <taxon>Fungi incertae sedis</taxon>
        <taxon>Mucoromycota</taxon>
        <taxon>Glomeromycotina</taxon>
        <taxon>Glomeromycetes</taxon>
        <taxon>Diversisporales</taxon>
        <taxon>Diversisporaceae</taxon>
        <taxon>Diversispora</taxon>
    </lineage>
</organism>
<proteinExistence type="predicted"/>
<keyword evidence="2" id="KW-0539">Nucleus</keyword>
<protein>
    <submittedName>
        <fullName evidence="5">6369_t:CDS:1</fullName>
    </submittedName>
</protein>
<dbReference type="PANTHER" id="PTHR12214">
    <property type="entry name" value="GC-RICH SEQUENCE DNA-BINDING FACTOR"/>
    <property type="match status" value="1"/>
</dbReference>
<dbReference type="AlphaFoldDB" id="A0A9N8Z9N6"/>
<dbReference type="GO" id="GO:0071008">
    <property type="term" value="C:U2-type post-mRNA release spliceosomal complex"/>
    <property type="evidence" value="ECO:0007669"/>
    <property type="project" value="InterPro"/>
</dbReference>
<keyword evidence="3" id="KW-0175">Coiled coil</keyword>
<evidence type="ECO:0000256" key="3">
    <source>
        <dbReference type="SAM" id="Coils"/>
    </source>
</evidence>
<feature type="region of interest" description="Disordered" evidence="4">
    <location>
        <begin position="183"/>
        <end position="205"/>
    </location>
</feature>
<dbReference type="InterPro" id="IPR028211">
    <property type="entry name" value="Ntr2"/>
</dbReference>
<dbReference type="EMBL" id="CAJVPK010000253">
    <property type="protein sequence ID" value="CAG8483442.1"/>
    <property type="molecule type" value="Genomic_DNA"/>
</dbReference>
<name>A0A9N8Z9N6_9GLOM</name>
<evidence type="ECO:0000256" key="2">
    <source>
        <dbReference type="ARBA" id="ARBA00023242"/>
    </source>
</evidence>